<dbReference type="SMART" id="SM00648">
    <property type="entry name" value="SWAP"/>
    <property type="match status" value="2"/>
</dbReference>
<feature type="region of interest" description="Disordered" evidence="7">
    <location>
        <begin position="1"/>
        <end position="39"/>
    </location>
</feature>
<feature type="region of interest" description="Disordered" evidence="7">
    <location>
        <begin position="328"/>
        <end position="348"/>
    </location>
</feature>
<dbReference type="FunFam" id="1.10.10.790:FF:000001">
    <property type="entry name" value="Splicing factor 3a, subunit 1"/>
    <property type="match status" value="1"/>
</dbReference>
<dbReference type="SUPFAM" id="SSF109905">
    <property type="entry name" value="Surp module (SWAP domain)"/>
    <property type="match status" value="2"/>
</dbReference>
<dbReference type="FunFam" id="1.10.10.790:FF:000002">
    <property type="entry name" value="Splicing factor 3A subunit 1"/>
    <property type="match status" value="1"/>
</dbReference>
<dbReference type="InterPro" id="IPR022030">
    <property type="entry name" value="SF3A1_dom"/>
</dbReference>
<dbReference type="GO" id="GO:0071004">
    <property type="term" value="C:U2-type prespliceosome"/>
    <property type="evidence" value="ECO:0007669"/>
    <property type="project" value="TreeGrafter"/>
</dbReference>
<dbReference type="AlphaFoldDB" id="A0A9P6TXZ5"/>
<dbReference type="OrthoDB" id="447637at2759"/>
<protein>
    <recommendedName>
        <fullName evidence="12">Splicing factor 3A subunit 1</fullName>
    </recommendedName>
</protein>
<dbReference type="Pfam" id="PF01805">
    <property type="entry name" value="Surp"/>
    <property type="match status" value="2"/>
</dbReference>
<name>A0A9P6TXZ5_9FUNG</name>
<dbReference type="GO" id="GO:0005686">
    <property type="term" value="C:U2 snRNP"/>
    <property type="evidence" value="ECO:0007669"/>
    <property type="project" value="TreeGrafter"/>
</dbReference>
<feature type="domain" description="Ubiquitin-like" evidence="8">
    <location>
        <begin position="725"/>
        <end position="764"/>
    </location>
</feature>
<evidence type="ECO:0000256" key="5">
    <source>
        <dbReference type="ARBA" id="ARBA00023187"/>
    </source>
</evidence>
<evidence type="ECO:0008006" key="12">
    <source>
        <dbReference type="Google" id="ProtNLM"/>
    </source>
</evidence>
<dbReference type="GO" id="GO:0045292">
    <property type="term" value="P:mRNA cis splicing, via spliceosome"/>
    <property type="evidence" value="ECO:0007669"/>
    <property type="project" value="InterPro"/>
</dbReference>
<evidence type="ECO:0000256" key="7">
    <source>
        <dbReference type="SAM" id="MobiDB-lite"/>
    </source>
</evidence>
<keyword evidence="3" id="KW-0747">Spliceosome</keyword>
<sequence>MSLAPPPLPSAISGFGTPNGIEEKSPSQEAEASQDDTASVGIIYPPPYIREIADKTAAYVSGSGSGALLEERLRQSEKNNAKFCFLNPTDPYHAYYAFKVKEAKSGNAPKAAEIKAEVEAKVEEAIKPPPEEPPALEFMTPMPAVSAQDLDILKLTAQFVARNGRQFMVSLAQREARNYQFDFLRPNHSLFNYFSKLVEQYTKILVPSPDMLKQVESRANNKYAVQDIVMRRVEYTAYQQELKKKKDEKEDAERQAFLSINWQDFVVVQTIEFTEADDAVDLPLPKSLKELENMSLAQKRMIQVLAETENAPEDAPQDIEIDMDDDVDMEDSDAEDEGPAPQTRDEISNVSEVVMKPAQAAAPMKIKEDYVPKAFKGRTGAALEEATQTCPRCGEQVKVSEMDEHVRVELLDPRWKELREQAEAKNKASNMLSDGTDVARHLSTLKTHRTDIFSEEEQQRNAEEERKRQIEKEVNVWDGQTATVALTAQRNAAAAAAAAAAGYGHDVPKLQPDSSIGPQMGQPASQPPLYRQPGTYNQTFRMQPGGPPPMPPPGMIPPPGMPGVPPPHFGQQPPPGMHGTPGFYPGPPGSAPPPPPPPPGMAPPGLAPPPASANLPPRPAPGTSHVPGAGTMPAQAPPMGRHPEDGFSMQQDRDAKRFKSEHNSPMPSSAPAPPASSANAVPTMAGSNWITLEIQFADPDEIKPEWNRDKVSSITIENLVNGTMISTVKDRILAATGFPVGKQKLILGDGTVTKNQSTLGDFGFRIGQRGELKLAVKK</sequence>
<evidence type="ECO:0000256" key="2">
    <source>
        <dbReference type="ARBA" id="ARBA00022664"/>
    </source>
</evidence>
<evidence type="ECO:0000256" key="3">
    <source>
        <dbReference type="ARBA" id="ARBA00022728"/>
    </source>
</evidence>
<comment type="caution">
    <text evidence="10">The sequence shown here is derived from an EMBL/GenBank/DDBJ whole genome shotgun (WGS) entry which is preliminary data.</text>
</comment>
<feature type="region of interest" description="Disordered" evidence="7">
    <location>
        <begin position="506"/>
        <end position="680"/>
    </location>
</feature>
<dbReference type="InterPro" id="IPR000061">
    <property type="entry name" value="Surp"/>
</dbReference>
<evidence type="ECO:0000256" key="4">
    <source>
        <dbReference type="ARBA" id="ARBA00022737"/>
    </source>
</evidence>
<evidence type="ECO:0000313" key="10">
    <source>
        <dbReference type="EMBL" id="KAG0250822.1"/>
    </source>
</evidence>
<comment type="subcellular location">
    <subcellularLocation>
        <location evidence="1">Nucleus</location>
    </subcellularLocation>
</comment>
<dbReference type="GO" id="GO:0003723">
    <property type="term" value="F:RNA binding"/>
    <property type="evidence" value="ECO:0007669"/>
    <property type="project" value="InterPro"/>
</dbReference>
<evidence type="ECO:0000259" key="9">
    <source>
        <dbReference type="PROSITE" id="PS50128"/>
    </source>
</evidence>
<dbReference type="GO" id="GO:0071013">
    <property type="term" value="C:catalytic step 2 spliceosome"/>
    <property type="evidence" value="ECO:0007669"/>
    <property type="project" value="TreeGrafter"/>
</dbReference>
<feature type="domain" description="SURP motif" evidence="9">
    <location>
        <begin position="52"/>
        <end position="96"/>
    </location>
</feature>
<dbReference type="PANTHER" id="PTHR15316">
    <property type="entry name" value="SPLICEOSOME ASSOCIATED PROTEIN 114/SWAP SPLICING FACTOR-RELATED"/>
    <property type="match status" value="1"/>
</dbReference>
<reference evidence="10" key="1">
    <citation type="journal article" date="2020" name="Fungal Divers.">
        <title>Resolving the Mortierellaceae phylogeny through synthesis of multi-gene phylogenetics and phylogenomics.</title>
        <authorList>
            <person name="Vandepol N."/>
            <person name="Liber J."/>
            <person name="Desiro A."/>
            <person name="Na H."/>
            <person name="Kennedy M."/>
            <person name="Barry K."/>
            <person name="Grigoriev I.V."/>
            <person name="Miller A.N."/>
            <person name="O'Donnell K."/>
            <person name="Stajich J.E."/>
            <person name="Bonito G."/>
        </authorList>
    </citation>
    <scope>NUCLEOTIDE SEQUENCE</scope>
    <source>
        <strain evidence="10">KOD948</strain>
    </source>
</reference>
<feature type="compositionally biased region" description="Pro residues" evidence="7">
    <location>
        <begin position="545"/>
        <end position="576"/>
    </location>
</feature>
<keyword evidence="5" id="KW-0508">mRNA splicing</keyword>
<proteinExistence type="predicted"/>
<evidence type="ECO:0000256" key="1">
    <source>
        <dbReference type="ARBA" id="ARBA00004123"/>
    </source>
</evidence>
<organism evidence="10 11">
    <name type="scientific">Mortierella polycephala</name>
    <dbReference type="NCBI Taxonomy" id="41804"/>
    <lineage>
        <taxon>Eukaryota</taxon>
        <taxon>Fungi</taxon>
        <taxon>Fungi incertae sedis</taxon>
        <taxon>Mucoromycota</taxon>
        <taxon>Mortierellomycotina</taxon>
        <taxon>Mortierellomycetes</taxon>
        <taxon>Mortierellales</taxon>
        <taxon>Mortierellaceae</taxon>
        <taxon>Mortierella</taxon>
    </lineage>
</organism>
<dbReference type="Gene3D" id="3.10.20.90">
    <property type="entry name" value="Phosphatidylinositol 3-kinase Catalytic Subunit, Chain A, domain 1"/>
    <property type="match status" value="1"/>
</dbReference>
<dbReference type="InterPro" id="IPR035967">
    <property type="entry name" value="SWAP/Surp_sf"/>
</dbReference>
<dbReference type="Proteomes" id="UP000726737">
    <property type="component" value="Unassembled WGS sequence"/>
</dbReference>
<dbReference type="Pfam" id="PF12230">
    <property type="entry name" value="PRP21_like_P"/>
    <property type="match status" value="1"/>
</dbReference>
<dbReference type="PROSITE" id="PS50128">
    <property type="entry name" value="SURP"/>
    <property type="match status" value="2"/>
</dbReference>
<evidence type="ECO:0000313" key="11">
    <source>
        <dbReference type="Proteomes" id="UP000726737"/>
    </source>
</evidence>
<accession>A0A9P6TXZ5</accession>
<feature type="compositionally biased region" description="Basic and acidic residues" evidence="7">
    <location>
        <begin position="641"/>
        <end position="662"/>
    </location>
</feature>
<evidence type="ECO:0000259" key="8">
    <source>
        <dbReference type="PROSITE" id="PS50053"/>
    </source>
</evidence>
<keyword evidence="11" id="KW-1185">Reference proteome</keyword>
<keyword evidence="4" id="KW-0677">Repeat</keyword>
<dbReference type="Gene3D" id="1.10.10.790">
    <property type="entry name" value="Surp module"/>
    <property type="match status" value="2"/>
</dbReference>
<dbReference type="InterPro" id="IPR045146">
    <property type="entry name" value="SF3A1"/>
</dbReference>
<dbReference type="PANTHER" id="PTHR15316:SF1">
    <property type="entry name" value="SPLICING FACTOR 3A SUBUNIT 1"/>
    <property type="match status" value="1"/>
</dbReference>
<dbReference type="InterPro" id="IPR000626">
    <property type="entry name" value="Ubiquitin-like_dom"/>
</dbReference>
<keyword evidence="6" id="KW-0539">Nucleus</keyword>
<feature type="compositionally biased region" description="Pro residues" evidence="7">
    <location>
        <begin position="584"/>
        <end position="620"/>
    </location>
</feature>
<feature type="compositionally biased region" description="Polar residues" evidence="7">
    <location>
        <begin position="27"/>
        <end position="37"/>
    </location>
</feature>
<feature type="domain" description="SURP motif" evidence="9">
    <location>
        <begin position="152"/>
        <end position="194"/>
    </location>
</feature>
<gene>
    <name evidence="10" type="ORF">BG011_008058</name>
</gene>
<keyword evidence="2" id="KW-0507">mRNA processing</keyword>
<dbReference type="GO" id="GO:0000381">
    <property type="term" value="P:regulation of alternative mRNA splicing, via spliceosome"/>
    <property type="evidence" value="ECO:0007669"/>
    <property type="project" value="TreeGrafter"/>
</dbReference>
<evidence type="ECO:0000256" key="6">
    <source>
        <dbReference type="ARBA" id="ARBA00023242"/>
    </source>
</evidence>
<dbReference type="EMBL" id="JAAAJA010000646">
    <property type="protein sequence ID" value="KAG0250822.1"/>
    <property type="molecule type" value="Genomic_DNA"/>
</dbReference>
<dbReference type="PROSITE" id="PS50053">
    <property type="entry name" value="UBIQUITIN_2"/>
    <property type="match status" value="1"/>
</dbReference>
<feature type="compositionally biased region" description="Acidic residues" evidence="7">
    <location>
        <begin position="328"/>
        <end position="338"/>
    </location>
</feature>